<proteinExistence type="predicted"/>
<reference evidence="2" key="1">
    <citation type="submission" date="2017-04" db="EMBL/GenBank/DDBJ databases">
        <authorList>
            <person name="Varghese N."/>
            <person name="Submissions S."/>
        </authorList>
    </citation>
    <scope>NUCLEOTIDE SEQUENCE [LARGE SCALE GENOMIC DNA]</scope>
    <source>
        <strain evidence="2">DSM 16537</strain>
    </source>
</reference>
<evidence type="ECO:0000313" key="2">
    <source>
        <dbReference type="Proteomes" id="UP000192333"/>
    </source>
</evidence>
<accession>A0A1W2H8S7</accession>
<keyword evidence="2" id="KW-1185">Reference proteome</keyword>
<name>A0A1W2H8S7_9BACT</name>
<dbReference type="OrthoDB" id="824257at2"/>
<dbReference type="Proteomes" id="UP000192333">
    <property type="component" value="Chromosome I"/>
</dbReference>
<evidence type="ECO:0000313" key="1">
    <source>
        <dbReference type="EMBL" id="SMD45269.1"/>
    </source>
</evidence>
<dbReference type="AlphaFoldDB" id="A0A1W2H8S7"/>
<dbReference type="EMBL" id="LT838813">
    <property type="protein sequence ID" value="SMD45269.1"/>
    <property type="molecule type" value="Genomic_DNA"/>
</dbReference>
<gene>
    <name evidence="1" type="ORF">SAMN00777080_3917</name>
</gene>
<dbReference type="STRING" id="758820.SAMN00777080_3917"/>
<organism evidence="1 2">
    <name type="scientific">Aquiflexum balticum DSM 16537</name>
    <dbReference type="NCBI Taxonomy" id="758820"/>
    <lineage>
        <taxon>Bacteria</taxon>
        <taxon>Pseudomonadati</taxon>
        <taxon>Bacteroidota</taxon>
        <taxon>Cytophagia</taxon>
        <taxon>Cytophagales</taxon>
        <taxon>Cyclobacteriaceae</taxon>
        <taxon>Aquiflexum</taxon>
    </lineage>
</organism>
<protein>
    <submittedName>
        <fullName evidence="1">Uncharacterized protein</fullName>
    </submittedName>
</protein>
<sequence length="157" mass="17949">MEIKEAVSLLKKKGRIRIKEGHGSILELIEVDSWVSESDDQDGIFLLFDIFQIRAIAEQFSDVSLDIIEFASKPTIYHTPVGKFLKTGPVKHGNVKFAVIKKDFWNKFLFTYSQPMILQYSETPEFDFETQEYFPLLSAGTKEMFLSSDGDVKILNG</sequence>